<dbReference type="AlphaFoldDB" id="A0A8J7A6Y7"/>
<dbReference type="CDD" id="cd16377">
    <property type="entry name" value="23S_rRNA_IVP_like"/>
    <property type="match status" value="1"/>
</dbReference>
<dbReference type="NCBIfam" id="TIGR02436">
    <property type="entry name" value="four helix bundle protein"/>
    <property type="match status" value="1"/>
</dbReference>
<dbReference type="EMBL" id="JADEXG010000013">
    <property type="protein sequence ID" value="MBE9077200.1"/>
    <property type="molecule type" value="Genomic_DNA"/>
</dbReference>
<dbReference type="RefSeq" id="WP_193905859.1">
    <property type="nucleotide sequence ID" value="NZ_JADEXG010000013.1"/>
</dbReference>
<accession>A0A8J7A6Y7</accession>
<dbReference type="SUPFAM" id="SSF158446">
    <property type="entry name" value="IVS-encoded protein-like"/>
    <property type="match status" value="1"/>
</dbReference>
<dbReference type="Proteomes" id="UP000636505">
    <property type="component" value="Unassembled WGS sequence"/>
</dbReference>
<evidence type="ECO:0000313" key="1">
    <source>
        <dbReference type="EMBL" id="MBE9077200.1"/>
    </source>
</evidence>
<dbReference type="Gene3D" id="1.20.1440.60">
    <property type="entry name" value="23S rRNA-intervening sequence"/>
    <property type="match status" value="1"/>
</dbReference>
<proteinExistence type="predicted"/>
<gene>
    <name evidence="1" type="ORF">IQ241_07805</name>
</gene>
<evidence type="ECO:0000313" key="2">
    <source>
        <dbReference type="Proteomes" id="UP000636505"/>
    </source>
</evidence>
<sequence length="122" mass="14016">MGRLESFRDLEVWKVSMRLAKAVYQATEVMPKHEIYGLTSQIRRACVSVPANIAEGYGRNHRKEYLQFLGIANGSLKELETLLLLTNSLNYINDITELMSLCDSTGRLLTRLRQSLQRRIDN</sequence>
<reference evidence="1" key="1">
    <citation type="submission" date="2020-10" db="EMBL/GenBank/DDBJ databases">
        <authorList>
            <person name="Castelo-Branco R."/>
            <person name="Eusebio N."/>
            <person name="Adriana R."/>
            <person name="Vieira A."/>
            <person name="Brugerolle De Fraissinette N."/>
            <person name="Rezende De Castro R."/>
            <person name="Schneider M.P."/>
            <person name="Vasconcelos V."/>
            <person name="Leao P.N."/>
        </authorList>
    </citation>
    <scope>NUCLEOTIDE SEQUENCE</scope>
    <source>
        <strain evidence="1">LEGE 07310</strain>
    </source>
</reference>
<dbReference type="PANTHER" id="PTHR38471:SF2">
    <property type="entry name" value="FOUR HELIX BUNDLE PROTEIN"/>
    <property type="match status" value="1"/>
</dbReference>
<dbReference type="InterPro" id="IPR036583">
    <property type="entry name" value="23S_rRNA_IVS_sf"/>
</dbReference>
<dbReference type="PANTHER" id="PTHR38471">
    <property type="entry name" value="FOUR HELIX BUNDLE PROTEIN"/>
    <property type="match status" value="1"/>
</dbReference>
<name>A0A8J7A6Y7_9CYAN</name>
<dbReference type="NCBIfam" id="NF008911">
    <property type="entry name" value="PRK12275.1-2"/>
    <property type="match status" value="1"/>
</dbReference>
<dbReference type="Pfam" id="PF05635">
    <property type="entry name" value="23S_rRNA_IVP"/>
    <property type="match status" value="1"/>
</dbReference>
<protein>
    <submittedName>
        <fullName evidence="1">Four helix bundle protein</fullName>
    </submittedName>
</protein>
<dbReference type="InterPro" id="IPR012657">
    <property type="entry name" value="23S_rRNA-intervening_sequence"/>
</dbReference>
<organism evidence="1 2">
    <name type="scientific">Vasconcelosia minhoensis LEGE 07310</name>
    <dbReference type="NCBI Taxonomy" id="915328"/>
    <lineage>
        <taxon>Bacteria</taxon>
        <taxon>Bacillati</taxon>
        <taxon>Cyanobacteriota</taxon>
        <taxon>Cyanophyceae</taxon>
        <taxon>Nodosilineales</taxon>
        <taxon>Cymatolegaceae</taxon>
        <taxon>Vasconcelosia</taxon>
        <taxon>Vasconcelosia minhoensis</taxon>
    </lineage>
</organism>
<comment type="caution">
    <text evidence="1">The sequence shown here is derived from an EMBL/GenBank/DDBJ whole genome shotgun (WGS) entry which is preliminary data.</text>
</comment>
<keyword evidence="2" id="KW-1185">Reference proteome</keyword>